<keyword evidence="4" id="KW-0963">Cytoplasm</keyword>
<dbReference type="Gene3D" id="6.10.280.230">
    <property type="match status" value="1"/>
</dbReference>
<dbReference type="PANTHER" id="PTHR10130:SF0">
    <property type="entry name" value="GH08708P"/>
    <property type="match status" value="1"/>
</dbReference>
<feature type="region of interest" description="Disordered" evidence="9">
    <location>
        <begin position="127"/>
        <end position="163"/>
    </location>
</feature>
<dbReference type="OrthoDB" id="10006023at2759"/>
<reference evidence="10 11" key="1">
    <citation type="journal article" date="2012" name="Appl. Environ. Microbiol.">
        <title>Short-read sequencing for genomic analysis of the brown rot fungus Fibroporia radiculosa.</title>
        <authorList>
            <person name="Tang J.D."/>
            <person name="Perkins A.D."/>
            <person name="Sonstegard T.S."/>
            <person name="Schroeder S.G."/>
            <person name="Burgess S.C."/>
            <person name="Diehl S.V."/>
        </authorList>
    </citation>
    <scope>NUCLEOTIDE SEQUENCE [LARGE SCALE GENOMIC DNA]</scope>
    <source>
        <strain evidence="10 11">TFFH 294</strain>
    </source>
</reference>
<evidence type="ECO:0000256" key="5">
    <source>
        <dbReference type="ARBA" id="ARBA00022737"/>
    </source>
</evidence>
<dbReference type="RefSeq" id="XP_012179545.1">
    <property type="nucleotide sequence ID" value="XM_012324155.1"/>
</dbReference>
<dbReference type="GO" id="GO:0016560">
    <property type="term" value="P:protein import into peroxisome matrix, docking"/>
    <property type="evidence" value="ECO:0007669"/>
    <property type="project" value="TreeGrafter"/>
</dbReference>
<evidence type="ECO:0000256" key="1">
    <source>
        <dbReference type="ARBA" id="ARBA00004275"/>
    </source>
</evidence>
<evidence type="ECO:0000256" key="9">
    <source>
        <dbReference type="SAM" id="MobiDB-lite"/>
    </source>
</evidence>
<evidence type="ECO:0000256" key="4">
    <source>
        <dbReference type="ARBA" id="ARBA00022490"/>
    </source>
</evidence>
<sequence length="739" mass="81459">MSLPLLVNGADCGPVNPLQGLSKRFDQDRGIQQDHFGAGRAGPSRESFRSQYSAAADVSQDAARFFSSHSAPPLANGSAPFDLNALHASLPTSHSQSLAALTPQRHIPIQSSSAAWAVDFLSQPSKQQTLPVHGASASTQIQPTQSSSTHSPQQFSPNGLAPNLRGWTPMSMGYNAAGFMGVAGPAFHTPVQTPGAALSSDASQWDREFESQVASLNPGESVAQPLEQIQQDQTQSRIHDADELARTAGRLMETVREEPNPKFKNSQFLGLMRQLRDGEVVVEGDKMVSRESARSDSAAVGWTNDSQGTTDVKGKGRALPTSPLSGISNETTASYRPQAAIPMTRDGQIFNETNAVIDGFTENPIDAYLRSENEDYIELQRVFHSVSEASNKGNVAVHGQDADWGRLQSDWDVYEATATGVRPLAHYRFQAHNPYVLGEASRTDDVSRTSIRTALFENVLELEAAVQRDPTNALRWYELGVKQQENEREQKAVQALRRALELDPSHLSSWLALAISHTNEANRQGVYEAVREWVDRNERYHSAVQQFRALNPITDDMVPLERLENLTQCLIHMARSAAGTEIDADIQIALAVLLNTAEDYQRARDCFNTALAVRPEDWLLYNRVGATLANSGHPEEALQYYHRALELNPTYIRARFNLGISCINLRRYEEAAQNILDALLLQDSDSVADQSGAGEKRGVTSSALWQSLKTCCMHMQRIDLTTLCDREDLEAFRLNFHLG</sequence>
<keyword evidence="11" id="KW-1185">Reference proteome</keyword>
<evidence type="ECO:0000256" key="3">
    <source>
        <dbReference type="ARBA" id="ARBA00005348"/>
    </source>
</evidence>
<dbReference type="InterPro" id="IPR024111">
    <property type="entry name" value="PEX5/PEX5L"/>
</dbReference>
<gene>
    <name evidence="10" type="ORF">FIBRA_02292</name>
</gene>
<proteinExistence type="inferred from homology"/>
<dbReference type="HOGENOM" id="CLU_013516_2_0_1"/>
<organism evidence="10 11">
    <name type="scientific">Fibroporia radiculosa</name>
    <dbReference type="NCBI Taxonomy" id="599839"/>
    <lineage>
        <taxon>Eukaryota</taxon>
        <taxon>Fungi</taxon>
        <taxon>Dikarya</taxon>
        <taxon>Basidiomycota</taxon>
        <taxon>Agaricomycotina</taxon>
        <taxon>Agaricomycetes</taxon>
        <taxon>Polyporales</taxon>
        <taxon>Fibroporiaceae</taxon>
        <taxon>Fibroporia</taxon>
    </lineage>
</organism>
<dbReference type="GO" id="GO:0005778">
    <property type="term" value="C:peroxisomal membrane"/>
    <property type="evidence" value="ECO:0007669"/>
    <property type="project" value="TreeGrafter"/>
</dbReference>
<dbReference type="Pfam" id="PF14559">
    <property type="entry name" value="TPR_19"/>
    <property type="match status" value="1"/>
</dbReference>
<evidence type="ECO:0000313" key="10">
    <source>
        <dbReference type="EMBL" id="CCM00262.1"/>
    </source>
</evidence>
<dbReference type="Proteomes" id="UP000006352">
    <property type="component" value="Unassembled WGS sequence"/>
</dbReference>
<comment type="subcellular location">
    <subcellularLocation>
        <location evidence="2">Cytoplasm</location>
    </subcellularLocation>
    <subcellularLocation>
        <location evidence="1">Peroxisome</location>
    </subcellularLocation>
</comment>
<dbReference type="PANTHER" id="PTHR10130">
    <property type="entry name" value="PEROXISOMAL TARGETING SIGNAL 1 RECEPTOR PEX5"/>
    <property type="match status" value="1"/>
</dbReference>
<evidence type="ECO:0000256" key="6">
    <source>
        <dbReference type="ARBA" id="ARBA00022803"/>
    </source>
</evidence>
<evidence type="ECO:0000256" key="2">
    <source>
        <dbReference type="ARBA" id="ARBA00004496"/>
    </source>
</evidence>
<dbReference type="InterPro" id="IPR011990">
    <property type="entry name" value="TPR-like_helical_dom_sf"/>
</dbReference>
<evidence type="ECO:0000256" key="8">
    <source>
        <dbReference type="PROSITE-ProRule" id="PRU00339"/>
    </source>
</evidence>
<dbReference type="SUPFAM" id="SSF48452">
    <property type="entry name" value="TPR-like"/>
    <property type="match status" value="1"/>
</dbReference>
<protein>
    <submittedName>
        <fullName evidence="10">Uncharacterized protein</fullName>
    </submittedName>
</protein>
<accession>J4HUN9</accession>
<dbReference type="GeneID" id="24095173"/>
<dbReference type="PROSITE" id="PS50005">
    <property type="entry name" value="TPR"/>
    <property type="match status" value="3"/>
</dbReference>
<dbReference type="STRING" id="599839.J4HUN9"/>
<feature type="repeat" description="TPR" evidence="8">
    <location>
        <begin position="473"/>
        <end position="506"/>
    </location>
</feature>
<dbReference type="SMART" id="SM00028">
    <property type="entry name" value="TPR"/>
    <property type="match status" value="4"/>
</dbReference>
<feature type="compositionally biased region" description="Low complexity" evidence="9">
    <location>
        <begin position="136"/>
        <end position="157"/>
    </location>
</feature>
<dbReference type="InterPro" id="IPR019734">
    <property type="entry name" value="TPR_rpt"/>
</dbReference>
<dbReference type="GO" id="GO:0005052">
    <property type="term" value="F:peroxisome matrix targeting signal-1 binding"/>
    <property type="evidence" value="ECO:0007669"/>
    <property type="project" value="TreeGrafter"/>
</dbReference>
<dbReference type="InParanoid" id="J4HUN9"/>
<feature type="region of interest" description="Disordered" evidence="9">
    <location>
        <begin position="292"/>
        <end position="330"/>
    </location>
</feature>
<name>J4HUN9_9APHY</name>
<dbReference type="Gene3D" id="1.25.40.10">
    <property type="entry name" value="Tetratricopeptide repeat domain"/>
    <property type="match status" value="1"/>
</dbReference>
<feature type="repeat" description="TPR" evidence="8">
    <location>
        <begin position="584"/>
        <end position="617"/>
    </location>
</feature>
<feature type="repeat" description="TPR" evidence="8">
    <location>
        <begin position="618"/>
        <end position="651"/>
    </location>
</feature>
<keyword evidence="6 8" id="KW-0802">TPR repeat</keyword>
<dbReference type="Pfam" id="PF13181">
    <property type="entry name" value="TPR_8"/>
    <property type="match status" value="1"/>
</dbReference>
<dbReference type="AlphaFoldDB" id="J4HUN9"/>
<dbReference type="GO" id="GO:0005829">
    <property type="term" value="C:cytosol"/>
    <property type="evidence" value="ECO:0007669"/>
    <property type="project" value="TreeGrafter"/>
</dbReference>
<keyword evidence="5" id="KW-0677">Repeat</keyword>
<keyword evidence="7" id="KW-0576">Peroxisome</keyword>
<dbReference type="PROSITE" id="PS50293">
    <property type="entry name" value="TPR_REGION"/>
    <property type="match status" value="1"/>
</dbReference>
<comment type="similarity">
    <text evidence="3">Belongs to the peroxisomal targeting signal receptor family.</text>
</comment>
<dbReference type="EMBL" id="HE796975">
    <property type="protein sequence ID" value="CCM00262.1"/>
    <property type="molecule type" value="Genomic_DNA"/>
</dbReference>
<evidence type="ECO:0000256" key="7">
    <source>
        <dbReference type="ARBA" id="ARBA00023140"/>
    </source>
</evidence>
<evidence type="ECO:0000313" key="11">
    <source>
        <dbReference type="Proteomes" id="UP000006352"/>
    </source>
</evidence>